<dbReference type="AlphaFoldDB" id="A0A6J6JTC3"/>
<accession>A0A6J6JTC3</accession>
<gene>
    <name evidence="1" type="ORF">UFOPK2086_00816</name>
</gene>
<sequence length="77" mass="8978">MLTPEILPSARKHGISDADMMHAFRNRIRELRLEEKFLVVGPDSNGNLLELIYRLSEESIVIFHAMKVRPKHLRIVK</sequence>
<reference evidence="1" key="1">
    <citation type="submission" date="2020-05" db="EMBL/GenBank/DDBJ databases">
        <authorList>
            <person name="Chiriac C."/>
            <person name="Salcher M."/>
            <person name="Ghai R."/>
            <person name="Kavagutti S V."/>
        </authorList>
    </citation>
    <scope>NUCLEOTIDE SEQUENCE</scope>
</reference>
<proteinExistence type="predicted"/>
<evidence type="ECO:0000313" key="1">
    <source>
        <dbReference type="EMBL" id="CAB4638979.1"/>
    </source>
</evidence>
<protein>
    <submittedName>
        <fullName evidence="1">Unannotated protein</fullName>
    </submittedName>
</protein>
<dbReference type="EMBL" id="CAEZVQ010000104">
    <property type="protein sequence ID" value="CAB4638979.1"/>
    <property type="molecule type" value="Genomic_DNA"/>
</dbReference>
<organism evidence="1">
    <name type="scientific">freshwater metagenome</name>
    <dbReference type="NCBI Taxonomy" id="449393"/>
    <lineage>
        <taxon>unclassified sequences</taxon>
        <taxon>metagenomes</taxon>
        <taxon>ecological metagenomes</taxon>
    </lineage>
</organism>
<name>A0A6J6JTC3_9ZZZZ</name>